<dbReference type="PROSITE" id="PS51257">
    <property type="entry name" value="PROKAR_LIPOPROTEIN"/>
    <property type="match status" value="1"/>
</dbReference>
<dbReference type="InterPro" id="IPR021345">
    <property type="entry name" value="DUF2961"/>
</dbReference>
<dbReference type="OrthoDB" id="2518538at2"/>
<evidence type="ECO:0000313" key="4">
    <source>
        <dbReference type="Proteomes" id="UP000321820"/>
    </source>
</evidence>
<gene>
    <name evidence="3" type="ORF">FTW19_07950</name>
</gene>
<evidence type="ECO:0000256" key="1">
    <source>
        <dbReference type="SAM" id="MobiDB-lite"/>
    </source>
</evidence>
<dbReference type="Proteomes" id="UP000321820">
    <property type="component" value="Chromosome"/>
</dbReference>
<dbReference type="RefSeq" id="WP_147647124.1">
    <property type="nucleotide sequence ID" value="NZ_CP042806.1"/>
</dbReference>
<reference evidence="3 4" key="1">
    <citation type="submission" date="2019-08" db="EMBL/GenBank/DDBJ databases">
        <title>Complete genome sequence of Terriglobus albidus strain ORNL.</title>
        <authorList>
            <person name="Podar M."/>
        </authorList>
    </citation>
    <scope>NUCLEOTIDE SEQUENCE [LARGE SCALE GENOMIC DNA]</scope>
    <source>
        <strain evidence="3 4">ORNL</strain>
    </source>
</reference>
<feature type="compositionally biased region" description="Basic and acidic residues" evidence="1">
    <location>
        <begin position="373"/>
        <end position="382"/>
    </location>
</feature>
<accession>A0A5B9E8J5</accession>
<dbReference type="EMBL" id="CP042806">
    <property type="protein sequence ID" value="QEE27934.1"/>
    <property type="molecule type" value="Genomic_DNA"/>
</dbReference>
<protein>
    <submittedName>
        <fullName evidence="3">DUF2961 domain-containing protein</fullName>
    </submittedName>
</protein>
<proteinExistence type="predicted"/>
<keyword evidence="2" id="KW-0732">Signal</keyword>
<evidence type="ECO:0000256" key="2">
    <source>
        <dbReference type="SAM" id="SignalP"/>
    </source>
</evidence>
<sequence length="382" mass="42778">MKSTIVFVLFLVMSSCFVHGQGLEGFPDPTVQQTYTMHRSSSREATGANADFRTITPGETLTILDVDGPGRISHIWFTLNAPESYHLKRAVLRMYWDGESTPSVETPIGDFFGLGNGQYYFWSSPVLSVGTDRSLNSYFPMPYAKHARITVTNEGKQSVSNLYWNIDYRQELKPLPAGTLYFHAQYRQAQPNHGWVSDWYDNGDPRVNYRRNLDGKDNYVWFEAKGHGQFIGVTMSVLQNQDGWWGEGNDRFEVDDGAVPTVVGTGSEDYFLGAWDFGAPQSFLLHGSPVVGPELAGSRSSVYRFHLDSPIPFSKSMKASIEHGHANARSDNFYSVAYWYQAEPHAPFPALPEMSERIPALQAVGGPGNAKQPRQEADPQPR</sequence>
<organism evidence="3 4">
    <name type="scientific">Terriglobus albidus</name>
    <dbReference type="NCBI Taxonomy" id="1592106"/>
    <lineage>
        <taxon>Bacteria</taxon>
        <taxon>Pseudomonadati</taxon>
        <taxon>Acidobacteriota</taxon>
        <taxon>Terriglobia</taxon>
        <taxon>Terriglobales</taxon>
        <taxon>Acidobacteriaceae</taxon>
        <taxon>Terriglobus</taxon>
    </lineage>
</organism>
<dbReference type="AlphaFoldDB" id="A0A5B9E8J5"/>
<feature type="region of interest" description="Disordered" evidence="1">
    <location>
        <begin position="359"/>
        <end position="382"/>
    </location>
</feature>
<name>A0A5B9E8J5_9BACT</name>
<dbReference type="Gene3D" id="2.60.120.1390">
    <property type="match status" value="2"/>
</dbReference>
<keyword evidence="4" id="KW-1185">Reference proteome</keyword>
<dbReference type="KEGG" id="talb:FTW19_07950"/>
<feature type="signal peptide" evidence="2">
    <location>
        <begin position="1"/>
        <end position="20"/>
    </location>
</feature>
<evidence type="ECO:0000313" key="3">
    <source>
        <dbReference type="EMBL" id="QEE27934.1"/>
    </source>
</evidence>
<dbReference type="Pfam" id="PF11175">
    <property type="entry name" value="DUF2961"/>
    <property type="match status" value="1"/>
</dbReference>
<feature type="chain" id="PRO_5022756794" evidence="2">
    <location>
        <begin position="21"/>
        <end position="382"/>
    </location>
</feature>